<proteinExistence type="predicted"/>
<accession>A0ACC2X1W4</accession>
<name>A0ACC2X1W4_9TREE</name>
<sequence length="354" mass="38389">MGLRTSTKQPNGDPQVGLFHKSLQAERKTVFKMAFIASPLPEYLYLNSAYLNLFRSSLVLPNHYLYFGAYYRQTENAYRLTCLILDLDSAASTLSRSTLSPSAATGGGYTALLGPLITSAAQTYLATRSGSNVNSTYWSLGYQFPSSETLAQFSLPLRGSDGAVTYTPGINASEWARERVDQQDVWAVLLVNGNATMDALSATNGGETYDPTGAVTFIYTEARNFYAANQYISTQITTLLNSATQRASISLLTSTLLNPSNSSTGITQLLAADPASLSHAFGYNEHNLQPLNQLAGEAATTAGAIYLIIFTFLISLVFKPVFESVRHKLALGSEVALKVLVPVVGYFWVSLHYS</sequence>
<dbReference type="Proteomes" id="UP001234202">
    <property type="component" value="Unassembled WGS sequence"/>
</dbReference>
<comment type="caution">
    <text evidence="1">The sequence shown here is derived from an EMBL/GenBank/DDBJ whole genome shotgun (WGS) entry which is preliminary data.</text>
</comment>
<organism evidence="1 2">
    <name type="scientific">Naganishia onofrii</name>
    <dbReference type="NCBI Taxonomy" id="1851511"/>
    <lineage>
        <taxon>Eukaryota</taxon>
        <taxon>Fungi</taxon>
        <taxon>Dikarya</taxon>
        <taxon>Basidiomycota</taxon>
        <taxon>Agaricomycotina</taxon>
        <taxon>Tremellomycetes</taxon>
        <taxon>Filobasidiales</taxon>
        <taxon>Filobasidiaceae</taxon>
        <taxon>Naganishia</taxon>
    </lineage>
</organism>
<evidence type="ECO:0000313" key="1">
    <source>
        <dbReference type="EMBL" id="KAJ9117409.1"/>
    </source>
</evidence>
<dbReference type="EMBL" id="JASBWV010000032">
    <property type="protein sequence ID" value="KAJ9117409.1"/>
    <property type="molecule type" value="Genomic_DNA"/>
</dbReference>
<gene>
    <name evidence="1" type="ORF">QFC24_006505</name>
</gene>
<reference evidence="1" key="1">
    <citation type="submission" date="2023-04" db="EMBL/GenBank/DDBJ databases">
        <title>Draft Genome sequencing of Naganishia species isolated from polar environments using Oxford Nanopore Technology.</title>
        <authorList>
            <person name="Leo P."/>
            <person name="Venkateswaran K."/>
        </authorList>
    </citation>
    <scope>NUCLEOTIDE SEQUENCE</scope>
    <source>
        <strain evidence="1">DBVPG 5303</strain>
    </source>
</reference>
<protein>
    <submittedName>
        <fullName evidence="1">Uncharacterized protein</fullName>
    </submittedName>
</protein>
<evidence type="ECO:0000313" key="2">
    <source>
        <dbReference type="Proteomes" id="UP001234202"/>
    </source>
</evidence>
<keyword evidence="2" id="KW-1185">Reference proteome</keyword>